<protein>
    <submittedName>
        <fullName evidence="2">Uncharacterized protein (TIGR02677 family)</fullName>
    </submittedName>
</protein>
<gene>
    <name evidence="2" type="ORF">CLV72_103556</name>
</gene>
<dbReference type="OrthoDB" id="5508807at2"/>
<dbReference type="InterPro" id="IPR013493">
    <property type="entry name" value="CHP02677"/>
</dbReference>
<name>A0A2T0Q823_9ACTN</name>
<feature type="region of interest" description="Disordered" evidence="1">
    <location>
        <begin position="1"/>
        <end position="55"/>
    </location>
</feature>
<dbReference type="AlphaFoldDB" id="A0A2T0Q823"/>
<evidence type="ECO:0000313" key="2">
    <source>
        <dbReference type="EMBL" id="PRX99948.1"/>
    </source>
</evidence>
<keyword evidence="3" id="KW-1185">Reference proteome</keyword>
<sequence length="567" mass="60153">MTEISPPPPTLPAGVRLAPWPGDQRWGPAAGAGTAPPGAHRREQPDPLPDTGLGEDVGPLDAYSYLSVPDPRSRAAYLAIMRVFTSALLTDLSAPEVADRLASGPVPVVVDADDVADRLAALVRWGALSLSSRTVRVGSIGEYQRSRSRYQLTPLGERVQRQADALLADAGSAHEVSLELLAVLTRELADLAVLAARADRAPHDALRRTAAVFTAFDAFADSARGFYAYLGHVLFRPDLGAPGHSALRNLLLDYVEAITEDVAHHAPRVQAALDELWPRLPALLEAIDSAGPPGLSGGADTPVRRGRGRARADWDELRGWFTDTTGRGSEVDRLKDATLRALQALLANAKRLVRTSTGERSRRGELLRLAKWFDDADSGTAHDLFVAAFGLYGARHLGVAGEPDIAEPGAVSWWDAPGVDVPASLRERGSRAARGRTAAVDDHTRQKERLRSLAEAEAEHRRLAAAELRAALPGPTRGSVRVEVSAAARALLLDLLTGAIGVAGHDFTAASAGELDLDIALHLTRAPDAAVTLSGPDGELALSGLSLCATSYHQRPATTPGLLEDLT</sequence>
<evidence type="ECO:0000256" key="1">
    <source>
        <dbReference type="SAM" id="MobiDB-lite"/>
    </source>
</evidence>
<dbReference type="Proteomes" id="UP000237846">
    <property type="component" value="Unassembled WGS sequence"/>
</dbReference>
<feature type="compositionally biased region" description="Low complexity" evidence="1">
    <location>
        <begin position="27"/>
        <end position="38"/>
    </location>
</feature>
<proteinExistence type="predicted"/>
<feature type="compositionally biased region" description="Pro residues" evidence="1">
    <location>
        <begin position="1"/>
        <end position="11"/>
    </location>
</feature>
<organism evidence="2 3">
    <name type="scientific">Allonocardiopsis opalescens</name>
    <dbReference type="NCBI Taxonomy" id="1144618"/>
    <lineage>
        <taxon>Bacteria</taxon>
        <taxon>Bacillati</taxon>
        <taxon>Actinomycetota</taxon>
        <taxon>Actinomycetes</taxon>
        <taxon>Streptosporangiales</taxon>
        <taxon>Allonocardiopsis</taxon>
    </lineage>
</organism>
<dbReference type="EMBL" id="PVZC01000003">
    <property type="protein sequence ID" value="PRX99948.1"/>
    <property type="molecule type" value="Genomic_DNA"/>
</dbReference>
<accession>A0A2T0Q823</accession>
<comment type="caution">
    <text evidence="2">The sequence shown here is derived from an EMBL/GenBank/DDBJ whole genome shotgun (WGS) entry which is preliminary data.</text>
</comment>
<feature type="region of interest" description="Disordered" evidence="1">
    <location>
        <begin position="428"/>
        <end position="447"/>
    </location>
</feature>
<dbReference type="RefSeq" id="WP_106245036.1">
    <property type="nucleotide sequence ID" value="NZ_PVZC01000003.1"/>
</dbReference>
<reference evidence="2 3" key="1">
    <citation type="submission" date="2018-03" db="EMBL/GenBank/DDBJ databases">
        <title>Genomic Encyclopedia of Archaeal and Bacterial Type Strains, Phase II (KMG-II): from individual species to whole genera.</title>
        <authorList>
            <person name="Goeker M."/>
        </authorList>
    </citation>
    <scope>NUCLEOTIDE SEQUENCE [LARGE SCALE GENOMIC DNA]</scope>
    <source>
        <strain evidence="2 3">DSM 45601</strain>
    </source>
</reference>
<evidence type="ECO:0000313" key="3">
    <source>
        <dbReference type="Proteomes" id="UP000237846"/>
    </source>
</evidence>
<dbReference type="Pfam" id="PF09660">
    <property type="entry name" value="DUF2397"/>
    <property type="match status" value="1"/>
</dbReference>
<dbReference type="NCBIfam" id="TIGR02677">
    <property type="entry name" value="TIGR02677 family protein"/>
    <property type="match status" value="1"/>
</dbReference>